<dbReference type="SUPFAM" id="SSF56796">
    <property type="entry name" value="Dehydroquinate synthase-like"/>
    <property type="match status" value="1"/>
</dbReference>
<reference evidence="6 7" key="1">
    <citation type="submission" date="2019-05" db="EMBL/GenBank/DDBJ databases">
        <title>Sporisorium graminicola CBS 10092 draft sequencing and annotation.</title>
        <authorList>
            <person name="Solano-Gonzalez S."/>
            <person name="Caddick M.X."/>
            <person name="Darby A."/>
        </authorList>
    </citation>
    <scope>NUCLEOTIDE SEQUENCE [LARGE SCALE GENOMIC DNA]</scope>
    <source>
        <strain evidence="6 7">CBS 10092</strain>
    </source>
</reference>
<dbReference type="InterPro" id="IPR039697">
    <property type="entry name" value="Alcohol_dehydrogenase_Fe"/>
</dbReference>
<evidence type="ECO:0000259" key="5">
    <source>
        <dbReference type="Pfam" id="PF25137"/>
    </source>
</evidence>
<evidence type="ECO:0000256" key="2">
    <source>
        <dbReference type="ARBA" id="ARBA00023002"/>
    </source>
</evidence>
<dbReference type="GO" id="GO:0018506">
    <property type="term" value="F:maleylacetate reductase activity"/>
    <property type="evidence" value="ECO:0007669"/>
    <property type="project" value="InterPro"/>
</dbReference>
<evidence type="ECO:0000259" key="4">
    <source>
        <dbReference type="Pfam" id="PF00465"/>
    </source>
</evidence>
<accession>A0A4U7L0C5</accession>
<dbReference type="InterPro" id="IPR034786">
    <property type="entry name" value="MAR"/>
</dbReference>
<sequence>MRSFQHESKPARVIFGNGTLQSKLKQEVQHLGVRHALVLSTPFQTNLAEEAAKLLGEGDSPIQVSIFTKATMHTPVEVTEEAMQAMGDADCLIALGGGSTTGLSKAIALRRPGLPQIVVPTTYAGSEATSVVGQTENRKKTTVKSKDILPGTIVYDVGLTLTLPATMTCTSGLNAIAHAVEGLYATDATPITDMFAVRGIRSMLTALETLQKTSQDDSSAILDARADALEASWLCGTVLGAVHMGLHHKLCHTLGGMLNTPHAETHAILLPFTLLYNYASLTPAQKAWFGQAFDTQDGLAIAQRLRATLTNQTGVPLSLKEVGVTEEDLPKVAAQAASAPYPNPRALVEDRLLFLLRSAWQGTLDGSIQE</sequence>
<dbReference type="RefSeq" id="XP_029740607.1">
    <property type="nucleotide sequence ID" value="XM_029883209.1"/>
</dbReference>
<dbReference type="GeneID" id="40725506"/>
<dbReference type="PANTHER" id="PTHR11496">
    <property type="entry name" value="ALCOHOL DEHYDROGENASE"/>
    <property type="match status" value="1"/>
</dbReference>
<dbReference type="OrthoDB" id="3360544at2759"/>
<dbReference type="KEGG" id="sgra:EX895_002611"/>
<dbReference type="Gene3D" id="3.40.50.1970">
    <property type="match status" value="1"/>
</dbReference>
<dbReference type="Pfam" id="PF00465">
    <property type="entry name" value="Fe-ADH"/>
    <property type="match status" value="1"/>
</dbReference>
<comment type="similarity">
    <text evidence="1">Belongs to the iron-containing alcohol dehydrogenase family.</text>
</comment>
<feature type="domain" description="Fe-containing alcohol dehydrogenase-like C-terminal" evidence="5">
    <location>
        <begin position="169"/>
        <end position="360"/>
    </location>
</feature>
<keyword evidence="3" id="KW-0520">NAD</keyword>
<dbReference type="GO" id="GO:0046872">
    <property type="term" value="F:metal ion binding"/>
    <property type="evidence" value="ECO:0007669"/>
    <property type="project" value="InterPro"/>
</dbReference>
<evidence type="ECO:0000256" key="3">
    <source>
        <dbReference type="ARBA" id="ARBA00023027"/>
    </source>
</evidence>
<evidence type="ECO:0000256" key="1">
    <source>
        <dbReference type="ARBA" id="ARBA00007358"/>
    </source>
</evidence>
<proteinExistence type="inferred from homology"/>
<feature type="domain" description="Alcohol dehydrogenase iron-type/glycerol dehydrogenase GldA" evidence="4">
    <location>
        <begin position="10"/>
        <end position="156"/>
    </location>
</feature>
<evidence type="ECO:0000313" key="7">
    <source>
        <dbReference type="Proteomes" id="UP000306050"/>
    </source>
</evidence>
<keyword evidence="2" id="KW-0560">Oxidoreductase</keyword>
<dbReference type="InterPro" id="IPR001670">
    <property type="entry name" value="ADH_Fe/GldA"/>
</dbReference>
<dbReference type="GO" id="GO:0004022">
    <property type="term" value="F:alcohol dehydrogenase (NAD+) activity"/>
    <property type="evidence" value="ECO:0007669"/>
    <property type="project" value="TreeGrafter"/>
</dbReference>
<dbReference type="AlphaFoldDB" id="A0A4U7L0C5"/>
<comment type="caution">
    <text evidence="6">The sequence shown here is derived from an EMBL/GenBank/DDBJ whole genome shotgun (WGS) entry which is preliminary data.</text>
</comment>
<protein>
    <submittedName>
        <fullName evidence="6">Uncharacterized protein</fullName>
    </submittedName>
</protein>
<dbReference type="Pfam" id="PF25137">
    <property type="entry name" value="ADH_Fe_C"/>
    <property type="match status" value="1"/>
</dbReference>
<keyword evidence="7" id="KW-1185">Reference proteome</keyword>
<evidence type="ECO:0000313" key="6">
    <source>
        <dbReference type="EMBL" id="TKY88622.1"/>
    </source>
</evidence>
<gene>
    <name evidence="6" type="ORF">EX895_002611</name>
</gene>
<dbReference type="InterPro" id="IPR056798">
    <property type="entry name" value="ADH_Fe_C"/>
</dbReference>
<organism evidence="6 7">
    <name type="scientific">Sporisorium graminicola</name>
    <dbReference type="NCBI Taxonomy" id="280036"/>
    <lineage>
        <taxon>Eukaryota</taxon>
        <taxon>Fungi</taxon>
        <taxon>Dikarya</taxon>
        <taxon>Basidiomycota</taxon>
        <taxon>Ustilaginomycotina</taxon>
        <taxon>Ustilaginomycetes</taxon>
        <taxon>Ustilaginales</taxon>
        <taxon>Ustilaginaceae</taxon>
        <taxon>Sporisorium</taxon>
    </lineage>
</organism>
<dbReference type="EMBL" id="SRRM01000008">
    <property type="protein sequence ID" value="TKY88622.1"/>
    <property type="molecule type" value="Genomic_DNA"/>
</dbReference>
<dbReference type="PANTHER" id="PTHR11496:SF102">
    <property type="entry name" value="ALCOHOL DEHYDROGENASE 4"/>
    <property type="match status" value="1"/>
</dbReference>
<dbReference type="CDD" id="cd08177">
    <property type="entry name" value="MAR"/>
    <property type="match status" value="1"/>
</dbReference>
<dbReference type="Proteomes" id="UP000306050">
    <property type="component" value="Chromosome SGRAM_15"/>
</dbReference>
<dbReference type="Gene3D" id="1.20.1090.10">
    <property type="entry name" value="Dehydroquinate synthase-like - alpha domain"/>
    <property type="match status" value="1"/>
</dbReference>
<name>A0A4U7L0C5_9BASI</name>